<dbReference type="SMART" id="SM00647">
    <property type="entry name" value="IBR"/>
    <property type="match status" value="2"/>
</dbReference>
<dbReference type="InterPro" id="IPR056246">
    <property type="entry name" value="KH_DEAH11/12_1st"/>
</dbReference>
<dbReference type="InterPro" id="IPR056245">
    <property type="entry name" value="KH_DEAH11/12"/>
</dbReference>
<dbReference type="Gene3D" id="3.30.40.10">
    <property type="entry name" value="Zinc/RING finger domain, C3HC4 (zinc finger)"/>
    <property type="match status" value="1"/>
</dbReference>
<keyword evidence="13 23" id="KW-0347">Helicase</keyword>
<dbReference type="PROSITE" id="PS00690">
    <property type="entry name" value="DEAH_ATP_HELICASE"/>
    <property type="match status" value="1"/>
</dbReference>
<dbReference type="PROSITE" id="PS51192">
    <property type="entry name" value="HELICASE_ATP_BIND_1"/>
    <property type="match status" value="1"/>
</dbReference>
<keyword evidence="4" id="KW-0150">Chloroplast</keyword>
<dbReference type="SUPFAM" id="SSF57850">
    <property type="entry name" value="RING/U-box"/>
    <property type="match status" value="3"/>
</dbReference>
<feature type="compositionally biased region" description="Polar residues" evidence="18">
    <location>
        <begin position="1"/>
        <end position="27"/>
    </location>
</feature>
<reference evidence="23" key="2">
    <citation type="submission" date="2025-08" db="UniProtKB">
        <authorList>
            <consortium name="RefSeq"/>
        </authorList>
    </citation>
    <scope>IDENTIFICATION</scope>
    <source>
        <tissue evidence="23">Leaf</tissue>
    </source>
</reference>
<dbReference type="FunFam" id="3.40.50.300:FF:002114">
    <property type="entry name" value="ATP-dependent RNA helicase DEAH12 chloroplastic"/>
    <property type="match status" value="1"/>
</dbReference>
<dbReference type="GO" id="GO:0016787">
    <property type="term" value="F:hydrolase activity"/>
    <property type="evidence" value="ECO:0007669"/>
    <property type="project" value="UniProtKB-KW"/>
</dbReference>
<dbReference type="InterPro" id="IPR013087">
    <property type="entry name" value="Znf_C2H2_type"/>
</dbReference>
<keyword evidence="22" id="KW-1185">Reference proteome</keyword>
<dbReference type="KEGG" id="rsz:108817123"/>
<feature type="domain" description="Helicase C-terminal" evidence="20">
    <location>
        <begin position="501"/>
        <end position="668"/>
    </location>
</feature>
<dbReference type="InterPro" id="IPR011709">
    <property type="entry name" value="DEAD-box_helicase_OB_fold"/>
</dbReference>
<feature type="domain" description="Helicase ATP-binding" evidence="19">
    <location>
        <begin position="302"/>
        <end position="469"/>
    </location>
</feature>
<keyword evidence="5" id="KW-0934">Plastid</keyword>
<dbReference type="SMART" id="SM00490">
    <property type="entry name" value="HELICc"/>
    <property type="match status" value="1"/>
</dbReference>
<dbReference type="CDD" id="cd18791">
    <property type="entry name" value="SF2_C_RHA"/>
    <property type="match status" value="1"/>
</dbReference>
<dbReference type="GO" id="GO:0005524">
    <property type="term" value="F:ATP binding"/>
    <property type="evidence" value="ECO:0007669"/>
    <property type="project" value="UniProtKB-KW"/>
</dbReference>
<keyword evidence="11" id="KW-0833">Ubl conjugation pathway</keyword>
<dbReference type="PROSITE" id="PS00518">
    <property type="entry name" value="ZF_RING_1"/>
    <property type="match status" value="1"/>
</dbReference>
<dbReference type="FunFam" id="3.40.50.300:FF:001279">
    <property type="entry name" value="ATP-dependent RNA helicase DEAH12 chloroplastic"/>
    <property type="match status" value="1"/>
</dbReference>
<evidence type="ECO:0000259" key="20">
    <source>
        <dbReference type="PROSITE" id="PS51194"/>
    </source>
</evidence>
<gene>
    <name evidence="23" type="primary">LOC108817123</name>
</gene>
<dbReference type="InterPro" id="IPR007502">
    <property type="entry name" value="Helicase-assoc_dom"/>
</dbReference>
<dbReference type="GO" id="GO:0016740">
    <property type="term" value="F:transferase activity"/>
    <property type="evidence" value="ECO:0007669"/>
    <property type="project" value="UniProtKB-KW"/>
</dbReference>
<evidence type="ECO:0000256" key="12">
    <source>
        <dbReference type="ARBA" id="ARBA00022801"/>
    </source>
</evidence>
<dbReference type="InterPro" id="IPR014001">
    <property type="entry name" value="Helicase_ATP-bd"/>
</dbReference>
<dbReference type="InterPro" id="IPR013083">
    <property type="entry name" value="Znf_RING/FYVE/PHD"/>
</dbReference>
<evidence type="ECO:0000256" key="15">
    <source>
        <dbReference type="ARBA" id="ARBA00022840"/>
    </source>
</evidence>
<dbReference type="InterPro" id="IPR011545">
    <property type="entry name" value="DEAD/DEAH_box_helicase_dom"/>
</dbReference>
<dbReference type="Pfam" id="PF13923">
    <property type="entry name" value="zf-C3HC4_2"/>
    <property type="match status" value="1"/>
</dbReference>
<protein>
    <recommendedName>
        <fullName evidence="3">RNA helicase</fullName>
        <ecNumber evidence="3">3.6.4.13</ecNumber>
    </recommendedName>
</protein>
<dbReference type="Pfam" id="PF07717">
    <property type="entry name" value="OB_NTP_bind"/>
    <property type="match status" value="1"/>
</dbReference>
<dbReference type="Pfam" id="PF24475">
    <property type="entry name" value="RBD_DEAH11"/>
    <property type="match status" value="1"/>
</dbReference>
<evidence type="ECO:0000256" key="2">
    <source>
        <dbReference type="ARBA" id="ARBA00008792"/>
    </source>
</evidence>
<comment type="subcellular location">
    <subcellularLocation>
        <location evidence="1">Plastid</location>
        <location evidence="1">Chloroplast</location>
    </subcellularLocation>
</comment>
<evidence type="ECO:0000259" key="21">
    <source>
        <dbReference type="PROSITE" id="PS51873"/>
    </source>
</evidence>
<dbReference type="EC" id="3.6.4.13" evidence="3"/>
<dbReference type="Gene3D" id="1.20.120.1750">
    <property type="match status" value="1"/>
</dbReference>
<dbReference type="InterPro" id="IPR027417">
    <property type="entry name" value="P-loop_NTPase"/>
</dbReference>
<dbReference type="Proteomes" id="UP000504610">
    <property type="component" value="Chromosome 7"/>
</dbReference>
<dbReference type="GO" id="GO:0003723">
    <property type="term" value="F:RNA binding"/>
    <property type="evidence" value="ECO:0007669"/>
    <property type="project" value="TreeGrafter"/>
</dbReference>
<proteinExistence type="inferred from homology"/>
<evidence type="ECO:0000256" key="13">
    <source>
        <dbReference type="ARBA" id="ARBA00022806"/>
    </source>
</evidence>
<evidence type="ECO:0000313" key="22">
    <source>
        <dbReference type="Proteomes" id="UP000504610"/>
    </source>
</evidence>
<dbReference type="InterPro" id="IPR042035">
    <property type="entry name" value="DEAH_win-hel_dom"/>
</dbReference>
<dbReference type="PROSITE" id="PS51194">
    <property type="entry name" value="HELICASE_CTER"/>
    <property type="match status" value="1"/>
</dbReference>
<dbReference type="InterPro" id="IPR044066">
    <property type="entry name" value="TRIAD_supradom"/>
</dbReference>
<reference evidence="22" key="1">
    <citation type="journal article" date="2019" name="Database">
        <title>The radish genome database (RadishGD): an integrated information resource for radish genomics.</title>
        <authorList>
            <person name="Yu H.J."/>
            <person name="Baek S."/>
            <person name="Lee Y.J."/>
            <person name="Cho A."/>
            <person name="Mun J.H."/>
        </authorList>
    </citation>
    <scope>NUCLEOTIDE SEQUENCE [LARGE SCALE GENOMIC DNA]</scope>
    <source>
        <strain evidence="22">cv. WK10039</strain>
    </source>
</reference>
<evidence type="ECO:0000256" key="7">
    <source>
        <dbReference type="ARBA" id="ARBA00022723"/>
    </source>
</evidence>
<evidence type="ECO:0000256" key="5">
    <source>
        <dbReference type="ARBA" id="ARBA00022640"/>
    </source>
</evidence>
<dbReference type="InterPro" id="IPR056247">
    <property type="entry name" value="KH_DEAH11/12_2nd"/>
</dbReference>
<dbReference type="InterPro" id="IPR001841">
    <property type="entry name" value="Znf_RING"/>
</dbReference>
<keyword evidence="14" id="KW-0862">Zinc</keyword>
<dbReference type="InterPro" id="IPR017907">
    <property type="entry name" value="Znf_RING_CS"/>
</dbReference>
<keyword evidence="15" id="KW-0067">ATP-binding</keyword>
<evidence type="ECO:0000259" key="19">
    <source>
        <dbReference type="PROSITE" id="PS51192"/>
    </source>
</evidence>
<evidence type="ECO:0000256" key="4">
    <source>
        <dbReference type="ARBA" id="ARBA00022528"/>
    </source>
</evidence>
<dbReference type="Pfam" id="PF24638">
    <property type="entry name" value="KH_DEAH11_1st"/>
    <property type="match status" value="1"/>
</dbReference>
<dbReference type="GO" id="GO:0009507">
    <property type="term" value="C:chloroplast"/>
    <property type="evidence" value="ECO:0007669"/>
    <property type="project" value="UniProtKB-SubCell"/>
</dbReference>
<keyword evidence="16" id="KW-0809">Transit peptide</keyword>
<dbReference type="PROSITE" id="PS00028">
    <property type="entry name" value="ZINC_FINGER_C2H2_1"/>
    <property type="match status" value="1"/>
</dbReference>
<evidence type="ECO:0000313" key="23">
    <source>
        <dbReference type="RefSeq" id="XP_018445232.1"/>
    </source>
</evidence>
<dbReference type="CDD" id="cd17917">
    <property type="entry name" value="DEXHc_RHA-like"/>
    <property type="match status" value="1"/>
</dbReference>
<dbReference type="GO" id="GO:0008270">
    <property type="term" value="F:zinc ion binding"/>
    <property type="evidence" value="ECO:0007669"/>
    <property type="project" value="UniProtKB-KW"/>
</dbReference>
<evidence type="ECO:0000256" key="17">
    <source>
        <dbReference type="ARBA" id="ARBA00047984"/>
    </source>
</evidence>
<evidence type="ECO:0000256" key="6">
    <source>
        <dbReference type="ARBA" id="ARBA00022679"/>
    </source>
</evidence>
<accession>A0A6J0KB91</accession>
<keyword evidence="7" id="KW-0479">Metal-binding</keyword>
<dbReference type="InterPro" id="IPR002867">
    <property type="entry name" value="IBR_dom"/>
</dbReference>
<dbReference type="Gene3D" id="3.40.50.300">
    <property type="entry name" value="P-loop containing nucleotide triphosphate hydrolases"/>
    <property type="match status" value="2"/>
</dbReference>
<dbReference type="SUPFAM" id="SSF52540">
    <property type="entry name" value="P-loop containing nucleoside triphosphate hydrolases"/>
    <property type="match status" value="1"/>
</dbReference>
<dbReference type="RefSeq" id="XP_018445232.1">
    <property type="nucleotide sequence ID" value="XM_018589730.2"/>
</dbReference>
<comment type="catalytic activity">
    <reaction evidence="17">
        <text>ATP + H2O = ADP + phosphate + H(+)</text>
        <dbReference type="Rhea" id="RHEA:13065"/>
        <dbReference type="ChEBI" id="CHEBI:15377"/>
        <dbReference type="ChEBI" id="CHEBI:15378"/>
        <dbReference type="ChEBI" id="CHEBI:30616"/>
        <dbReference type="ChEBI" id="CHEBI:43474"/>
        <dbReference type="ChEBI" id="CHEBI:456216"/>
        <dbReference type="EC" id="3.6.4.13"/>
    </reaction>
</comment>
<sequence>MRSSLPPANSGRRSTTNRQWSLPSASPYSLFAHRPTQHHRHSHYPNSNSPPNHRPDRGPTTRTKPNFIVHLVHPRTPAAAANTTDGDSNPSFSVRKRAISTVASLCGVPEESVHVPQLGRVAGSFGFRQWIDALSAVVALWDLRLRGKHGFVPELVPNVVVPSDVDELRDRLRDLFSAHVLSLLQNGESLKKVRGEIDEKSRRIESFASKRGLRLEVFDKKKALEAERDLIVKRLEEFKIAMMSIVKFLRRSDCSEVDREDDVDVFSLVGDYDWPRIHSLIRRECRRLDDGLPIYAHRRTILKKIHGQQVTVLIGETGSGKSTQLVQFLADSGISASGSIVCTQPRKIAALTLADRVREESNGCYEEEDSVSCASAFSSAADEQISSKVVFMTDNFLLQRYIKDRSLSGVSCVVIDEAHERSLNTDLLLALLKELLSRRVDLRLVIMSATADAYQLSEYFFGCEILRVNGRNFPVEIIYSPSIDTEGSSVVGGRIAPYADDVVKMAMEVHRTEREGTILAFLTSQAEVEWACERFIAPSSAVALPLHGKLSFEEQFRVFQNHPGRRKVIFATNIAETSLTIPGVKYVIDSGMVKLSKYEARTGMSILKVCRVSQSSAQQRAGRAGRTEAGRCYRLYSKHEFGSLSLNQEPEIRRVHLGVAVLRILSLGVDNIADFDFIDAPDPEAIAMAVKNLVQLGAVVEKNGVLKLTQEGHCLVKLGLEPKLGKLILGCFRHRMGKEGIVLAAVMANASSIFCRVGNLDDKMKADCLKVQFCNHNGDLFTLLSVYKEWASLPRERRNKWCWENSLNAKSMRRCEDTVKELEICIERELSLVSPSCWVWNPTEGNNKHEKHLKMVILASLAENVAMYTGYDRLGYEVALTGQQVQLHPSCSLLAFGQKPNWVVFGELLSVVDQYLVCVTAFDFEALSMLDPPPPFDASHMDELRLRVEKVAGCSSTLLKRFCGKSNRSLLSIVSRARSLCVDERISIQVDVDQNEILLYAPPHDMDKVSALVNDALECEKKWMRNECLEKYIYHGRGQVPLALFGSGGQIKHLEVDQRFLTVDVLYYGDNLLDDRELLTLLEKKVDGCICAIHKFTGNKQDCDEKEKWGRVTFLTPESAMKATEIQKFDLNGSVIKLFPSLSAGGGGSLKTPSFPSVTAMIRWPQRESRGKGFLKCAYGDIHSIFGGASSGIVIGTKYLFKADPGFSDSILITNIDTNLSDSEVLDVLELATQRTDLEFSLLRREILHCPPPTDCEDILHKRIFACLSSSNPDPNCVQVKVYEPKEANFVRALITFDRRLHLEAAKALQELDGKLLRESHPWQKIKCEQKFQSSIICPAFIYSIVKRQLNAKLTSFKRQRECEWHLEPTHSGAYRVKISANATRPISVMRRSLEELIRGRPINHPGLTPRVLQHLLSREGVTLMRKIQHDTETCIVLGRHNLTVRICGSEEKIAAAEQELVRSLLAYHESKQLEIRLRGPHFRPDLMKEVVYRFGPELKGIKAKVNGVDLKLNTRHHVIHVHGSVEMRQEVEKMVYELAREGSSLGGKADDVEVECPICLSEVEDGYSLEGCSHLFCKPCLLEQLEASMRNFDAFPIICSHVDCGAPIVVADMRALLSQEELDELFRASLSSFVTTSDGKFRFCSTPDCPSIYRVAGPLDSGEPFICGACNSEICTRCHLEHHPDITCERYKLFKEDPDMSLKDWAKGKNVKECPLCKATIEKSEGCNHLLCRCGNHICWVCLKSFPEQEPCYEHLRAEHGGIGIFDELGIPIL</sequence>
<keyword evidence="8" id="KW-0677">Repeat</keyword>
<evidence type="ECO:0000256" key="16">
    <source>
        <dbReference type="ARBA" id="ARBA00022946"/>
    </source>
</evidence>
<dbReference type="GeneID" id="108817123"/>
<dbReference type="InterPro" id="IPR056248">
    <property type="entry name" value="RBD_DEAH11/12"/>
</dbReference>
<organism evidence="22 23">
    <name type="scientific">Raphanus sativus</name>
    <name type="common">Radish</name>
    <name type="synonym">Raphanus raphanistrum var. sativus</name>
    <dbReference type="NCBI Taxonomy" id="3726"/>
    <lineage>
        <taxon>Eukaryota</taxon>
        <taxon>Viridiplantae</taxon>
        <taxon>Streptophyta</taxon>
        <taxon>Embryophyta</taxon>
        <taxon>Tracheophyta</taxon>
        <taxon>Spermatophyta</taxon>
        <taxon>Magnoliopsida</taxon>
        <taxon>eudicotyledons</taxon>
        <taxon>Gunneridae</taxon>
        <taxon>Pentapetalae</taxon>
        <taxon>rosids</taxon>
        <taxon>malvids</taxon>
        <taxon>Brassicales</taxon>
        <taxon>Brassicaceae</taxon>
        <taxon>Brassiceae</taxon>
        <taxon>Raphanus</taxon>
    </lineage>
</organism>
<keyword evidence="12" id="KW-0378">Hydrolase</keyword>
<dbReference type="Pfam" id="PF01485">
    <property type="entry name" value="IBR"/>
    <property type="match status" value="1"/>
</dbReference>
<evidence type="ECO:0000256" key="8">
    <source>
        <dbReference type="ARBA" id="ARBA00022737"/>
    </source>
</evidence>
<dbReference type="InterPro" id="IPR056244">
    <property type="entry name" value="RRM_DEAH11/12"/>
</dbReference>
<evidence type="ECO:0000256" key="11">
    <source>
        <dbReference type="ARBA" id="ARBA00022786"/>
    </source>
</evidence>
<keyword evidence="6" id="KW-0808">Transferase</keyword>
<evidence type="ECO:0000256" key="10">
    <source>
        <dbReference type="ARBA" id="ARBA00022771"/>
    </source>
</evidence>
<dbReference type="Pfam" id="PF24637">
    <property type="entry name" value="RRM_DEAH11"/>
    <property type="match status" value="1"/>
</dbReference>
<dbReference type="InterPro" id="IPR001650">
    <property type="entry name" value="Helicase_C-like"/>
</dbReference>
<dbReference type="CDD" id="cd20335">
    <property type="entry name" value="BRcat_RBR"/>
    <property type="match status" value="1"/>
</dbReference>
<dbReference type="Pfam" id="PF00271">
    <property type="entry name" value="Helicase_C"/>
    <property type="match status" value="1"/>
</dbReference>
<evidence type="ECO:0000256" key="18">
    <source>
        <dbReference type="SAM" id="MobiDB-lite"/>
    </source>
</evidence>
<dbReference type="Pfam" id="PF24641">
    <property type="entry name" value="KH_DEAH11_2nd"/>
    <property type="match status" value="1"/>
</dbReference>
<dbReference type="Gene3D" id="1.10.10.2130">
    <property type="entry name" value="DEAH helicase family, winged-helix domain"/>
    <property type="match status" value="1"/>
</dbReference>
<evidence type="ECO:0000256" key="3">
    <source>
        <dbReference type="ARBA" id="ARBA00012552"/>
    </source>
</evidence>
<dbReference type="Pfam" id="PF24471">
    <property type="entry name" value="KH_DEAH11"/>
    <property type="match status" value="1"/>
</dbReference>
<keyword evidence="9" id="KW-0547">Nucleotide-binding</keyword>
<name>A0A6J0KB91_RAPSA</name>
<evidence type="ECO:0000256" key="14">
    <source>
        <dbReference type="ARBA" id="ARBA00022833"/>
    </source>
</evidence>
<comment type="similarity">
    <text evidence="2">Belongs to the DEAD box helicase family. DEAH subfamily.</text>
</comment>
<dbReference type="PANTHER" id="PTHR18934">
    <property type="entry name" value="ATP-DEPENDENT RNA HELICASE"/>
    <property type="match status" value="1"/>
</dbReference>
<dbReference type="GO" id="GO:0003724">
    <property type="term" value="F:RNA helicase activity"/>
    <property type="evidence" value="ECO:0007669"/>
    <property type="project" value="UniProtKB-EC"/>
</dbReference>
<dbReference type="SMART" id="SM00487">
    <property type="entry name" value="DEXDc"/>
    <property type="match status" value="1"/>
</dbReference>
<dbReference type="FunFam" id="1.20.120.1750:FF:000020">
    <property type="entry name" value="ATP-dependent RNA helicase DEAH12 chloroplastic"/>
    <property type="match status" value="1"/>
</dbReference>
<dbReference type="OrthoDB" id="10009520at2759"/>
<dbReference type="Pfam" id="PF26200">
    <property type="entry name" value="Rcat_RNF216"/>
    <property type="match status" value="1"/>
</dbReference>
<dbReference type="PROSITE" id="PS51873">
    <property type="entry name" value="TRIAD"/>
    <property type="match status" value="1"/>
</dbReference>
<dbReference type="PANTHER" id="PTHR18934:SF81">
    <property type="entry name" value="ATP-DEPENDENT RNA HELICASE DEAH11, CHLOROPLASTIC-RELATED"/>
    <property type="match status" value="1"/>
</dbReference>
<evidence type="ECO:0000256" key="9">
    <source>
        <dbReference type="ARBA" id="ARBA00022741"/>
    </source>
</evidence>
<dbReference type="InterPro" id="IPR002464">
    <property type="entry name" value="DNA/RNA_helicase_DEAH_CS"/>
</dbReference>
<dbReference type="SMART" id="SM00847">
    <property type="entry name" value="HA2"/>
    <property type="match status" value="1"/>
</dbReference>
<dbReference type="CDD" id="cd22585">
    <property type="entry name" value="Rcat_RBR_DEAH12-like"/>
    <property type="match status" value="1"/>
</dbReference>
<feature type="domain" description="RING-type" evidence="21">
    <location>
        <begin position="1553"/>
        <end position="1760"/>
    </location>
</feature>
<dbReference type="Pfam" id="PF00270">
    <property type="entry name" value="DEAD"/>
    <property type="match status" value="1"/>
</dbReference>
<dbReference type="FunFam" id="1.10.10.2130:FF:000001">
    <property type="entry name" value="Pre-mRNA-splicing factor ATP-dependent RNA helicase"/>
    <property type="match status" value="1"/>
</dbReference>
<feature type="region of interest" description="Disordered" evidence="18">
    <location>
        <begin position="1"/>
        <end position="64"/>
    </location>
</feature>
<evidence type="ECO:0000256" key="1">
    <source>
        <dbReference type="ARBA" id="ARBA00004229"/>
    </source>
</evidence>
<keyword evidence="10" id="KW-0863">Zinc-finger</keyword>